<reference evidence="1" key="1">
    <citation type="submission" date="2022-08" db="EMBL/GenBank/DDBJ databases">
        <title>Genome Sequence of Pycnoporus sanguineus.</title>
        <authorList>
            <person name="Buettner E."/>
        </authorList>
    </citation>
    <scope>NUCLEOTIDE SEQUENCE</scope>
    <source>
        <strain evidence="1">CG-C14</strain>
    </source>
</reference>
<organism evidence="1 2">
    <name type="scientific">Trametes sanguinea</name>
    <dbReference type="NCBI Taxonomy" id="158606"/>
    <lineage>
        <taxon>Eukaryota</taxon>
        <taxon>Fungi</taxon>
        <taxon>Dikarya</taxon>
        <taxon>Basidiomycota</taxon>
        <taxon>Agaricomycotina</taxon>
        <taxon>Agaricomycetes</taxon>
        <taxon>Polyporales</taxon>
        <taxon>Polyporaceae</taxon>
        <taxon>Trametes</taxon>
    </lineage>
</organism>
<gene>
    <name evidence="1" type="ORF">NUW54_g14640</name>
</gene>
<evidence type="ECO:0000313" key="2">
    <source>
        <dbReference type="Proteomes" id="UP001144978"/>
    </source>
</evidence>
<evidence type="ECO:0000313" key="1">
    <source>
        <dbReference type="EMBL" id="KAJ2956827.1"/>
    </source>
</evidence>
<comment type="caution">
    <text evidence="1">The sequence shown here is derived from an EMBL/GenBank/DDBJ whole genome shotgun (WGS) entry which is preliminary data.</text>
</comment>
<proteinExistence type="predicted"/>
<keyword evidence="2" id="KW-1185">Reference proteome</keyword>
<accession>A0ACC1MBV0</accession>
<protein>
    <submittedName>
        <fullName evidence="1">Uncharacterized protein</fullName>
    </submittedName>
</protein>
<sequence length="267" mass="29243">MLILYHTAVQYLIFAIPRIALGYVKTAAVVGLVTIKGSGHERMRTWSVSLIVAAFIMEGYWIATTPIGIPRDGQNVFMWHDNLWLIRHLFFLVLPVLIHNLPRAPPTMDPAILLTAARTQLEQVQPQLVNARFVYAAAQRQPALRAASAEWWERQRVEGEWERGVEVALARVEHSAREQRAPGVRAEQGELASRQGTSIHPHPALYPSSALPAAAARPPVPRSARSSDGLGADDAEGGLGMTKGCGGATARTGPWADPVVFRSTARR</sequence>
<dbReference type="EMBL" id="JANSHE010007739">
    <property type="protein sequence ID" value="KAJ2956827.1"/>
    <property type="molecule type" value="Genomic_DNA"/>
</dbReference>
<name>A0ACC1MBV0_9APHY</name>
<dbReference type="Proteomes" id="UP001144978">
    <property type="component" value="Unassembled WGS sequence"/>
</dbReference>